<reference evidence="3" key="2">
    <citation type="journal article" date="2024" name="Plant">
        <title>Genomic evolution and insights into agronomic trait innovations of Sesamum species.</title>
        <authorList>
            <person name="Miao H."/>
            <person name="Wang L."/>
            <person name="Qu L."/>
            <person name="Liu H."/>
            <person name="Sun Y."/>
            <person name="Le M."/>
            <person name="Wang Q."/>
            <person name="Wei S."/>
            <person name="Zheng Y."/>
            <person name="Lin W."/>
            <person name="Duan Y."/>
            <person name="Cao H."/>
            <person name="Xiong S."/>
            <person name="Wang X."/>
            <person name="Wei L."/>
            <person name="Li C."/>
            <person name="Ma Q."/>
            <person name="Ju M."/>
            <person name="Zhao R."/>
            <person name="Li G."/>
            <person name="Mu C."/>
            <person name="Tian Q."/>
            <person name="Mei H."/>
            <person name="Zhang T."/>
            <person name="Gao T."/>
            <person name="Zhang H."/>
        </authorList>
    </citation>
    <scope>NUCLEOTIDE SEQUENCE</scope>
    <source>
        <strain evidence="3">G01</strain>
    </source>
</reference>
<feature type="domain" description="AAA+ ATPase At3g28540-like C-terminal" evidence="2">
    <location>
        <begin position="1"/>
        <end position="42"/>
    </location>
</feature>
<evidence type="ECO:0000313" key="3">
    <source>
        <dbReference type="EMBL" id="KAL0307363.1"/>
    </source>
</evidence>
<comment type="caution">
    <text evidence="3">The sequence shown here is derived from an EMBL/GenBank/DDBJ whole genome shotgun (WGS) entry which is preliminary data.</text>
</comment>
<dbReference type="Pfam" id="PF25568">
    <property type="entry name" value="AAA_lid_At3g28540"/>
    <property type="match status" value="1"/>
</dbReference>
<name>A0AAW2KLN7_9LAMI</name>
<feature type="region of interest" description="Disordered" evidence="1">
    <location>
        <begin position="1"/>
        <end position="20"/>
    </location>
</feature>
<protein>
    <submittedName>
        <fullName evidence="3">AAA-ATPase</fullName>
    </submittedName>
</protein>
<dbReference type="AlphaFoldDB" id="A0AAW2KLN7"/>
<accession>A0AAW2KLN7</accession>
<dbReference type="EMBL" id="JACGWK010000117">
    <property type="protein sequence ID" value="KAL0307363.1"/>
    <property type="molecule type" value="Genomic_DNA"/>
</dbReference>
<feature type="region of interest" description="Disordered" evidence="1">
    <location>
        <begin position="35"/>
        <end position="64"/>
    </location>
</feature>
<reference evidence="3" key="1">
    <citation type="submission" date="2020-06" db="EMBL/GenBank/DDBJ databases">
        <authorList>
            <person name="Li T."/>
            <person name="Hu X."/>
            <person name="Zhang T."/>
            <person name="Song X."/>
            <person name="Zhang H."/>
            <person name="Dai N."/>
            <person name="Sheng W."/>
            <person name="Hou X."/>
            <person name="Wei L."/>
        </authorList>
    </citation>
    <scope>NUCLEOTIDE SEQUENCE</scope>
    <source>
        <strain evidence="3">G01</strain>
        <tissue evidence="3">Leaf</tissue>
    </source>
</reference>
<evidence type="ECO:0000259" key="2">
    <source>
        <dbReference type="Pfam" id="PF25568"/>
    </source>
</evidence>
<sequence length="64" mass="7405">MTPADVAENLMPKSGSDDAETCLRRLMKALEEAKEEEIRRKAEEEEKRKAEEEEKQKAEQLAKE</sequence>
<gene>
    <name evidence="3" type="ORF">Sangu_3034600</name>
</gene>
<evidence type="ECO:0000256" key="1">
    <source>
        <dbReference type="SAM" id="MobiDB-lite"/>
    </source>
</evidence>
<proteinExistence type="predicted"/>
<organism evidence="3">
    <name type="scientific">Sesamum angustifolium</name>
    <dbReference type="NCBI Taxonomy" id="2727405"/>
    <lineage>
        <taxon>Eukaryota</taxon>
        <taxon>Viridiplantae</taxon>
        <taxon>Streptophyta</taxon>
        <taxon>Embryophyta</taxon>
        <taxon>Tracheophyta</taxon>
        <taxon>Spermatophyta</taxon>
        <taxon>Magnoliopsida</taxon>
        <taxon>eudicotyledons</taxon>
        <taxon>Gunneridae</taxon>
        <taxon>Pentapetalae</taxon>
        <taxon>asterids</taxon>
        <taxon>lamiids</taxon>
        <taxon>Lamiales</taxon>
        <taxon>Pedaliaceae</taxon>
        <taxon>Sesamum</taxon>
    </lineage>
</organism>
<dbReference type="InterPro" id="IPR058017">
    <property type="entry name" value="At3g28540-like_C"/>
</dbReference>